<dbReference type="PANTHER" id="PTHR39181">
    <property type="entry name" value="TYROSINE-PROTEIN PHOSPHATASE YWQE"/>
    <property type="match status" value="1"/>
</dbReference>
<dbReference type="PANTHER" id="PTHR39181:SF1">
    <property type="entry name" value="TYROSINE-PROTEIN PHOSPHATASE YWQE"/>
    <property type="match status" value="1"/>
</dbReference>
<protein>
    <recommendedName>
        <fullName evidence="2">protein-tyrosine-phosphatase</fullName>
        <ecNumber evidence="2">3.1.3.48</ecNumber>
    </recommendedName>
</protein>
<evidence type="ECO:0000256" key="1">
    <source>
        <dbReference type="ARBA" id="ARBA00005750"/>
    </source>
</evidence>
<organism evidence="5 6">
    <name type="scientific">Chitinophaga parva</name>
    <dbReference type="NCBI Taxonomy" id="2169414"/>
    <lineage>
        <taxon>Bacteria</taxon>
        <taxon>Pseudomonadati</taxon>
        <taxon>Bacteroidota</taxon>
        <taxon>Chitinophagia</taxon>
        <taxon>Chitinophagales</taxon>
        <taxon>Chitinophagaceae</taxon>
        <taxon>Chitinophaga</taxon>
    </lineage>
</organism>
<keyword evidence="6" id="KW-1185">Reference proteome</keyword>
<sequence>MLFFKRNPDPVQTEGFLACIGTDLHSHLLPAVDDGVQDTATSIHFMRQLQAWGIRHFITTPHIKSERYDNSPATLQPAYEQLQAAMREEGLNVPLHYAAEYYLDETIDERLTQPLLTLKDKLVLVEVSMAFSQAPMYQWLFQLETAGYQPLLAHPERYMYMHENFSQYETIRSKGVQLQVNLLSLAGYYGKPIQKIAERLIDAKLVDYVGTDIHHHKHLEALEELGQRRKIVRMLETYGFKNQQL</sequence>
<evidence type="ECO:0000256" key="4">
    <source>
        <dbReference type="ARBA" id="ARBA00051722"/>
    </source>
</evidence>
<comment type="catalytic activity">
    <reaction evidence="4">
        <text>O-phospho-L-tyrosyl-[protein] + H2O = L-tyrosyl-[protein] + phosphate</text>
        <dbReference type="Rhea" id="RHEA:10684"/>
        <dbReference type="Rhea" id="RHEA-COMP:10136"/>
        <dbReference type="Rhea" id="RHEA-COMP:20101"/>
        <dbReference type="ChEBI" id="CHEBI:15377"/>
        <dbReference type="ChEBI" id="CHEBI:43474"/>
        <dbReference type="ChEBI" id="CHEBI:46858"/>
        <dbReference type="ChEBI" id="CHEBI:61978"/>
        <dbReference type="EC" id="3.1.3.48"/>
    </reaction>
</comment>
<evidence type="ECO:0000256" key="3">
    <source>
        <dbReference type="ARBA" id="ARBA00022801"/>
    </source>
</evidence>
<dbReference type="EC" id="3.1.3.48" evidence="2"/>
<name>A0A2T7BIZ4_9BACT</name>
<evidence type="ECO:0000256" key="2">
    <source>
        <dbReference type="ARBA" id="ARBA00013064"/>
    </source>
</evidence>
<evidence type="ECO:0000313" key="6">
    <source>
        <dbReference type="Proteomes" id="UP000244450"/>
    </source>
</evidence>
<evidence type="ECO:0000313" key="5">
    <source>
        <dbReference type="EMBL" id="PUZ26260.1"/>
    </source>
</evidence>
<dbReference type="EMBL" id="QCYK01000002">
    <property type="protein sequence ID" value="PUZ26260.1"/>
    <property type="molecule type" value="Genomic_DNA"/>
</dbReference>
<dbReference type="GO" id="GO:0030145">
    <property type="term" value="F:manganese ion binding"/>
    <property type="evidence" value="ECO:0007669"/>
    <property type="project" value="InterPro"/>
</dbReference>
<dbReference type="GO" id="GO:0004725">
    <property type="term" value="F:protein tyrosine phosphatase activity"/>
    <property type="evidence" value="ECO:0007669"/>
    <property type="project" value="UniProtKB-EC"/>
</dbReference>
<dbReference type="Gene3D" id="3.20.20.140">
    <property type="entry name" value="Metal-dependent hydrolases"/>
    <property type="match status" value="1"/>
</dbReference>
<reference evidence="5 6" key="1">
    <citation type="submission" date="2018-04" db="EMBL/GenBank/DDBJ databases">
        <title>Chitinophaga fuyangensis sp. nov., isolated from soil in a chemical factory.</title>
        <authorList>
            <person name="Chen K."/>
        </authorList>
    </citation>
    <scope>NUCLEOTIDE SEQUENCE [LARGE SCALE GENOMIC DNA]</scope>
    <source>
        <strain evidence="5 6">LY-1</strain>
    </source>
</reference>
<dbReference type="Pfam" id="PF19567">
    <property type="entry name" value="CpsB_CapC"/>
    <property type="match status" value="1"/>
</dbReference>
<dbReference type="PIRSF" id="PIRSF016557">
    <property type="entry name" value="Caps_synth_CpsB"/>
    <property type="match status" value="1"/>
</dbReference>
<comment type="similarity">
    <text evidence="1">Belongs to the metallo-dependent hydrolases superfamily. CpsB/CapC family.</text>
</comment>
<dbReference type="InterPro" id="IPR016667">
    <property type="entry name" value="Caps_polysacc_synth_CpsB/CapC"/>
</dbReference>
<accession>A0A2T7BIZ4</accession>
<keyword evidence="3" id="KW-0378">Hydrolase</keyword>
<dbReference type="AlphaFoldDB" id="A0A2T7BIZ4"/>
<dbReference type="Proteomes" id="UP000244450">
    <property type="component" value="Unassembled WGS sequence"/>
</dbReference>
<dbReference type="SUPFAM" id="SSF89550">
    <property type="entry name" value="PHP domain-like"/>
    <property type="match status" value="1"/>
</dbReference>
<proteinExistence type="inferred from homology"/>
<dbReference type="InterPro" id="IPR016195">
    <property type="entry name" value="Pol/histidinol_Pase-like"/>
</dbReference>
<gene>
    <name evidence="5" type="ORF">DCC81_18725</name>
</gene>
<comment type="caution">
    <text evidence="5">The sequence shown here is derived from an EMBL/GenBank/DDBJ whole genome shotgun (WGS) entry which is preliminary data.</text>
</comment>
<dbReference type="OrthoDB" id="9788539at2"/>
<dbReference type="RefSeq" id="WP_108688098.1">
    <property type="nucleotide sequence ID" value="NZ_QCYK01000002.1"/>
</dbReference>